<name>A0A2T4YMX5_9SPHN</name>
<evidence type="ECO:0000313" key="2">
    <source>
        <dbReference type="Proteomes" id="UP000240996"/>
    </source>
</evidence>
<protein>
    <recommendedName>
        <fullName evidence="3">DUF3168 domain-containing protein</fullName>
    </recommendedName>
</protein>
<keyword evidence="2" id="KW-1185">Reference proteome</keyword>
<dbReference type="AlphaFoldDB" id="A0A2T4YMX5"/>
<dbReference type="EMBL" id="PZZN01000003">
    <property type="protein sequence ID" value="PTM44766.1"/>
    <property type="molecule type" value="Genomic_DNA"/>
</dbReference>
<dbReference type="RefSeq" id="WP_107933559.1">
    <property type="nucleotide sequence ID" value="NZ_PZZN01000003.1"/>
</dbReference>
<organism evidence="1 2">
    <name type="scientific">Sphingomonas aerolata</name>
    <dbReference type="NCBI Taxonomy" id="185951"/>
    <lineage>
        <taxon>Bacteria</taxon>
        <taxon>Pseudomonadati</taxon>
        <taxon>Pseudomonadota</taxon>
        <taxon>Alphaproteobacteria</taxon>
        <taxon>Sphingomonadales</taxon>
        <taxon>Sphingomonadaceae</taxon>
        <taxon>Sphingomonas</taxon>
    </lineage>
</organism>
<sequence length="133" mass="14440">MSGVEIVGDLLRAYEPLSELMDPASIKAGKLPDNVALPAILIRSVTLVDRQRLRREPLVRSVERVSVAVRAANYRDQKAAIKLIRRCCRDVIGDLSGCFRVSILTAGTGPDVGGPANSFEQTQDFRVSFDAAA</sequence>
<comment type="caution">
    <text evidence="1">The sequence shown here is derived from an EMBL/GenBank/DDBJ whole genome shotgun (WGS) entry which is preliminary data.</text>
</comment>
<evidence type="ECO:0000313" key="1">
    <source>
        <dbReference type="EMBL" id="PTM44766.1"/>
    </source>
</evidence>
<proteinExistence type="predicted"/>
<dbReference type="Proteomes" id="UP000240996">
    <property type="component" value="Unassembled WGS sequence"/>
</dbReference>
<accession>A0A2T4YMX5</accession>
<gene>
    <name evidence="1" type="ORF">C8J24_2976</name>
</gene>
<evidence type="ECO:0008006" key="3">
    <source>
        <dbReference type="Google" id="ProtNLM"/>
    </source>
</evidence>
<reference evidence="1 2" key="1">
    <citation type="submission" date="2018-04" db="EMBL/GenBank/DDBJ databases">
        <title>Genomic Encyclopedia of Type Strains, Phase III (KMG-III): the genomes of soil and plant-associated and newly described type strains.</title>
        <authorList>
            <person name="Whitman W."/>
        </authorList>
    </citation>
    <scope>NUCLEOTIDE SEQUENCE [LARGE SCALE GENOMIC DNA]</scope>
    <source>
        <strain evidence="1 2">NW12</strain>
    </source>
</reference>